<dbReference type="InterPro" id="IPR015943">
    <property type="entry name" value="WD40/YVTN_repeat-like_dom_sf"/>
</dbReference>
<reference evidence="1 2" key="1">
    <citation type="journal article" date="2024" name="Nat. Commun.">
        <title>Phylogenomics reveals the evolutionary origins of lichenization in chlorophyte algae.</title>
        <authorList>
            <person name="Puginier C."/>
            <person name="Libourel C."/>
            <person name="Otte J."/>
            <person name="Skaloud P."/>
            <person name="Haon M."/>
            <person name="Grisel S."/>
            <person name="Petersen M."/>
            <person name="Berrin J.G."/>
            <person name="Delaux P.M."/>
            <person name="Dal Grande F."/>
            <person name="Keller J."/>
        </authorList>
    </citation>
    <scope>NUCLEOTIDE SEQUENCE [LARGE SCALE GENOMIC DNA]</scope>
    <source>
        <strain evidence="1 2">SAG 2523</strain>
    </source>
</reference>
<dbReference type="AlphaFoldDB" id="A0AAW1SY36"/>
<dbReference type="SUPFAM" id="SSF50978">
    <property type="entry name" value="WD40 repeat-like"/>
    <property type="match status" value="1"/>
</dbReference>
<gene>
    <name evidence="1" type="ORF">WJX84_005102</name>
</gene>
<keyword evidence="2" id="KW-1185">Reference proteome</keyword>
<dbReference type="Proteomes" id="UP001485043">
    <property type="component" value="Unassembled WGS sequence"/>
</dbReference>
<name>A0AAW1SY36_9CHLO</name>
<accession>A0AAW1SY36</accession>
<dbReference type="Gene3D" id="2.130.10.10">
    <property type="entry name" value="YVTN repeat-like/Quinoprotein amine dehydrogenase"/>
    <property type="match status" value="1"/>
</dbReference>
<dbReference type="InterPro" id="IPR036322">
    <property type="entry name" value="WD40_repeat_dom_sf"/>
</dbReference>
<comment type="caution">
    <text evidence="1">The sequence shown here is derived from an EMBL/GenBank/DDBJ whole genome shotgun (WGS) entry which is preliminary data.</text>
</comment>
<evidence type="ECO:0000313" key="1">
    <source>
        <dbReference type="EMBL" id="KAK9862150.1"/>
    </source>
</evidence>
<organism evidence="1 2">
    <name type="scientific">Apatococcus fuscideae</name>
    <dbReference type="NCBI Taxonomy" id="2026836"/>
    <lineage>
        <taxon>Eukaryota</taxon>
        <taxon>Viridiplantae</taxon>
        <taxon>Chlorophyta</taxon>
        <taxon>core chlorophytes</taxon>
        <taxon>Trebouxiophyceae</taxon>
        <taxon>Chlorellales</taxon>
        <taxon>Chlorellaceae</taxon>
        <taxon>Apatococcus</taxon>
    </lineage>
</organism>
<protein>
    <submittedName>
        <fullName evidence="1">Uncharacterized protein</fullName>
    </submittedName>
</protein>
<proteinExistence type="predicted"/>
<evidence type="ECO:0000313" key="2">
    <source>
        <dbReference type="Proteomes" id="UP001485043"/>
    </source>
</evidence>
<sequence>MDISGRHVLAEAEICAVVCKSSVKVMQVERQSGYRQLCIGPTGGIVALHELSEQGSGEQRAGGLLSATVEGGLSLWHPNVNGHLEQQALPVPESEITSLTMAQDTIPVTGHEDGSIVAWNLGTGTHQAIGSHNNTVTCLAAAQLPSHGLTLLSSDTQCLQLSHTVVFSKTDNTVGRVLMLKHPIQDPGDAVTRLKGMRRQVFYSQSLQDGGTLDGAPEAVTSLVLTPDWLVAGTENGATCQWSTHLRNGVR</sequence>
<dbReference type="EMBL" id="JALJOV010000648">
    <property type="protein sequence ID" value="KAK9862150.1"/>
    <property type="molecule type" value="Genomic_DNA"/>
</dbReference>